<name>X0X3S6_9ZZZZ</name>
<evidence type="ECO:0000259" key="1">
    <source>
        <dbReference type="PROSITE" id="PS51819"/>
    </source>
</evidence>
<dbReference type="CDD" id="cd06587">
    <property type="entry name" value="VOC"/>
    <property type="match status" value="1"/>
</dbReference>
<dbReference type="InterPro" id="IPR037523">
    <property type="entry name" value="VOC_core"/>
</dbReference>
<dbReference type="Gene3D" id="3.10.180.10">
    <property type="entry name" value="2,3-Dihydroxybiphenyl 1,2-Dioxygenase, domain 1"/>
    <property type="match status" value="1"/>
</dbReference>
<comment type="caution">
    <text evidence="2">The sequence shown here is derived from an EMBL/GenBank/DDBJ whole genome shotgun (WGS) entry which is preliminary data.</text>
</comment>
<reference evidence="2" key="1">
    <citation type="journal article" date="2014" name="Front. Microbiol.">
        <title>High frequency of phylogenetically diverse reductive dehalogenase-homologous genes in deep subseafloor sedimentary metagenomes.</title>
        <authorList>
            <person name="Kawai M."/>
            <person name="Futagami T."/>
            <person name="Toyoda A."/>
            <person name="Takaki Y."/>
            <person name="Nishi S."/>
            <person name="Hori S."/>
            <person name="Arai W."/>
            <person name="Tsubouchi T."/>
            <person name="Morono Y."/>
            <person name="Uchiyama I."/>
            <person name="Ito T."/>
            <person name="Fujiyama A."/>
            <person name="Inagaki F."/>
            <person name="Takami H."/>
        </authorList>
    </citation>
    <scope>NUCLEOTIDE SEQUENCE</scope>
    <source>
        <strain evidence="2">Expedition CK06-06</strain>
    </source>
</reference>
<feature type="domain" description="VOC" evidence="1">
    <location>
        <begin position="1"/>
        <end position="103"/>
    </location>
</feature>
<dbReference type="AlphaFoldDB" id="X0X3S6"/>
<dbReference type="InterPro" id="IPR029068">
    <property type="entry name" value="Glyas_Bleomycin-R_OHBP_Dase"/>
</dbReference>
<proteinExistence type="predicted"/>
<gene>
    <name evidence="2" type="ORF">S01H1_70161</name>
</gene>
<accession>X0X3S6</accession>
<organism evidence="2">
    <name type="scientific">marine sediment metagenome</name>
    <dbReference type="NCBI Taxonomy" id="412755"/>
    <lineage>
        <taxon>unclassified sequences</taxon>
        <taxon>metagenomes</taxon>
        <taxon>ecological metagenomes</taxon>
    </lineage>
</organism>
<dbReference type="InterPro" id="IPR004360">
    <property type="entry name" value="Glyas_Fos-R_dOase_dom"/>
</dbReference>
<dbReference type="Pfam" id="PF00903">
    <property type="entry name" value="Glyoxalase"/>
    <property type="match status" value="1"/>
</dbReference>
<dbReference type="SUPFAM" id="SSF54593">
    <property type="entry name" value="Glyoxalase/Bleomycin resistance protein/Dihydroxybiphenyl dioxygenase"/>
    <property type="match status" value="1"/>
</dbReference>
<protein>
    <recommendedName>
        <fullName evidence="1">VOC domain-containing protein</fullName>
    </recommendedName>
</protein>
<dbReference type="EMBL" id="BARS01046635">
    <property type="protein sequence ID" value="GAG31303.1"/>
    <property type="molecule type" value="Genomic_DNA"/>
</dbReference>
<evidence type="ECO:0000313" key="2">
    <source>
        <dbReference type="EMBL" id="GAG31303.1"/>
    </source>
</evidence>
<dbReference type="PROSITE" id="PS51819">
    <property type="entry name" value="VOC"/>
    <property type="match status" value="1"/>
</dbReference>
<feature type="non-terminal residue" evidence="2">
    <location>
        <position position="1"/>
    </location>
</feature>
<sequence length="120" mass="13731">AFPDFRIRGEGSNLQGTRWIHLGNDETYLALSEASEAPAEAWVPYGGKPGLNHLGFEVQDVEALRVRLQAAGYRDSTVPNVHPHRRRVYFYDAEGNDWEFVEYHSDDPAERNDYEQPDLP</sequence>